<sequence>MVLKKIILIVAALLAIYGIYRTTAAVIDHIRYIRSLEDSKSQLESENNTLSTALQLSEKSRSAMMAENERIKTLEKEYQRKTAELNTSLIKQREESQNEINRLETALRNAGVNDVRVPDDVIRMQRERAKEINQRANANYRRSHQQTAGKSD</sequence>
<evidence type="ECO:0000256" key="1">
    <source>
        <dbReference type="SAM" id="Coils"/>
    </source>
</evidence>
<dbReference type="AlphaFoldDB" id="A0A7W3AN79"/>
<evidence type="ECO:0000313" key="3">
    <source>
        <dbReference type="EMBL" id="MBA7900503.1"/>
    </source>
</evidence>
<evidence type="ECO:0008006" key="5">
    <source>
        <dbReference type="Google" id="ProtNLM"/>
    </source>
</evidence>
<reference evidence="3 4" key="1">
    <citation type="submission" date="2020-06" db="EMBL/GenBank/DDBJ databases">
        <title>REHAB project genomes.</title>
        <authorList>
            <person name="Shaw L.P."/>
        </authorList>
    </citation>
    <scope>NUCLEOTIDE SEQUENCE [LARGE SCALE GENOMIC DNA]</scope>
    <source>
        <strain evidence="3 4">RHBSTW-00604</strain>
    </source>
</reference>
<accession>A0A7W3AN79</accession>
<feature type="region of interest" description="Disordered" evidence="2">
    <location>
        <begin position="132"/>
        <end position="152"/>
    </location>
</feature>
<dbReference type="Proteomes" id="UP000518474">
    <property type="component" value="Unassembled WGS sequence"/>
</dbReference>
<feature type="coiled-coil region" evidence="1">
    <location>
        <begin position="33"/>
        <end position="113"/>
    </location>
</feature>
<keyword evidence="1" id="KW-0175">Coiled coil</keyword>
<name>A0A7W3AN79_9ESCH</name>
<comment type="caution">
    <text evidence="3">The sequence shown here is derived from an EMBL/GenBank/DDBJ whole genome shotgun (WGS) entry which is preliminary data.</text>
</comment>
<evidence type="ECO:0000256" key="2">
    <source>
        <dbReference type="SAM" id="MobiDB-lite"/>
    </source>
</evidence>
<dbReference type="EMBL" id="JABXPT010000014">
    <property type="protein sequence ID" value="MBA7900503.1"/>
    <property type="molecule type" value="Genomic_DNA"/>
</dbReference>
<dbReference type="RefSeq" id="WP_181479361.1">
    <property type="nucleotide sequence ID" value="NZ_CP056699.1"/>
</dbReference>
<gene>
    <name evidence="3" type="ORF">HV245_20490</name>
</gene>
<proteinExistence type="predicted"/>
<organism evidence="3 4">
    <name type="scientific">Escherichia marmotae</name>
    <dbReference type="NCBI Taxonomy" id="1499973"/>
    <lineage>
        <taxon>Bacteria</taxon>
        <taxon>Pseudomonadati</taxon>
        <taxon>Pseudomonadota</taxon>
        <taxon>Gammaproteobacteria</taxon>
        <taxon>Enterobacterales</taxon>
        <taxon>Enterobacteriaceae</taxon>
        <taxon>Escherichia</taxon>
    </lineage>
</organism>
<evidence type="ECO:0000313" key="4">
    <source>
        <dbReference type="Proteomes" id="UP000518474"/>
    </source>
</evidence>
<protein>
    <recommendedName>
        <fullName evidence="5">DUF2570 domain-containing protein</fullName>
    </recommendedName>
</protein>